<protein>
    <recommendedName>
        <fullName evidence="4">Helix-hairpin-helix domain-containing protein</fullName>
    </recommendedName>
</protein>
<organism evidence="2 3">
    <name type="scientific">Neolewinella litorea</name>
    <dbReference type="NCBI Taxonomy" id="2562452"/>
    <lineage>
        <taxon>Bacteria</taxon>
        <taxon>Pseudomonadati</taxon>
        <taxon>Bacteroidota</taxon>
        <taxon>Saprospiria</taxon>
        <taxon>Saprospirales</taxon>
        <taxon>Lewinellaceae</taxon>
        <taxon>Neolewinella</taxon>
    </lineage>
</organism>
<dbReference type="OrthoDB" id="1496323at2"/>
<feature type="compositionally biased region" description="Basic and acidic residues" evidence="1">
    <location>
        <begin position="224"/>
        <end position="238"/>
    </location>
</feature>
<dbReference type="RefSeq" id="WP_136458742.1">
    <property type="nucleotide sequence ID" value="NZ_SRSF01000003.1"/>
</dbReference>
<reference evidence="2 3" key="1">
    <citation type="submission" date="2019-04" db="EMBL/GenBank/DDBJ databases">
        <title>Lewinella litorea sp. nov., isolated from a marine sand.</title>
        <authorList>
            <person name="Yoon J.-H."/>
        </authorList>
    </citation>
    <scope>NUCLEOTIDE SEQUENCE [LARGE SCALE GENOMIC DNA]</scope>
    <source>
        <strain evidence="2 3">HSMS-39</strain>
    </source>
</reference>
<feature type="compositionally biased region" description="Low complexity" evidence="1">
    <location>
        <begin position="145"/>
        <end position="158"/>
    </location>
</feature>
<feature type="region of interest" description="Disordered" evidence="1">
    <location>
        <begin position="61"/>
        <end position="183"/>
    </location>
</feature>
<feature type="compositionally biased region" description="Basic residues" evidence="1">
    <location>
        <begin position="135"/>
        <end position="144"/>
    </location>
</feature>
<name>A0A4S4NLJ1_9BACT</name>
<feature type="region of interest" description="Disordered" evidence="1">
    <location>
        <begin position="220"/>
        <end position="244"/>
    </location>
</feature>
<evidence type="ECO:0000313" key="2">
    <source>
        <dbReference type="EMBL" id="THH39825.1"/>
    </source>
</evidence>
<feature type="compositionally biased region" description="Basic residues" evidence="1">
    <location>
        <begin position="159"/>
        <end position="170"/>
    </location>
</feature>
<feature type="compositionally biased region" description="Low complexity" evidence="1">
    <location>
        <begin position="106"/>
        <end position="117"/>
    </location>
</feature>
<accession>A0A4S4NLJ1</accession>
<dbReference type="Gene3D" id="1.10.150.20">
    <property type="entry name" value="5' to 3' exonuclease, C-terminal subdomain"/>
    <property type="match status" value="1"/>
</dbReference>
<dbReference type="Proteomes" id="UP000308528">
    <property type="component" value="Unassembled WGS sequence"/>
</dbReference>
<sequence length="244" mass="26550">MASLKKELRAVLARFEAAQEAFIEGTQSQKKNKKKIKSSKAKIKSLEQKVASLEQQLQVIQRQQDMVVDSTAAPLETTPKPSTPKRSGGRRGGKKKDAQSSTSDNTTRATAAEMAEAVSDAPDSVSEAAAEKTTPKPRRGRPRKTTGAAKSARKSGSATKRKSTGRRGRPSTKGPESELTKISGVGVTMAKRFEEAGVTSIEQFANLSDDDMKDVLQKCGPRYRNADSDRMESYRESARQAMQE</sequence>
<dbReference type="AlphaFoldDB" id="A0A4S4NLJ1"/>
<evidence type="ECO:0000256" key="1">
    <source>
        <dbReference type="SAM" id="MobiDB-lite"/>
    </source>
</evidence>
<dbReference type="EMBL" id="SRSF01000003">
    <property type="protein sequence ID" value="THH39825.1"/>
    <property type="molecule type" value="Genomic_DNA"/>
</dbReference>
<evidence type="ECO:0008006" key="4">
    <source>
        <dbReference type="Google" id="ProtNLM"/>
    </source>
</evidence>
<proteinExistence type="predicted"/>
<gene>
    <name evidence="2" type="ORF">E4021_09435</name>
</gene>
<evidence type="ECO:0000313" key="3">
    <source>
        <dbReference type="Proteomes" id="UP000308528"/>
    </source>
</evidence>
<keyword evidence="3" id="KW-1185">Reference proteome</keyword>
<comment type="caution">
    <text evidence="2">The sequence shown here is derived from an EMBL/GenBank/DDBJ whole genome shotgun (WGS) entry which is preliminary data.</text>
</comment>